<dbReference type="InterPro" id="IPR027417">
    <property type="entry name" value="P-loop_NTPase"/>
</dbReference>
<feature type="transmembrane region" description="Helical" evidence="7">
    <location>
        <begin position="293"/>
        <end position="314"/>
    </location>
</feature>
<keyword evidence="6 7" id="KW-0472">Membrane</keyword>
<dbReference type="SMART" id="SM00382">
    <property type="entry name" value="AAA"/>
    <property type="match status" value="1"/>
</dbReference>
<dbReference type="GO" id="GO:0005886">
    <property type="term" value="C:plasma membrane"/>
    <property type="evidence" value="ECO:0007669"/>
    <property type="project" value="UniProtKB-SubCell"/>
</dbReference>
<name>A0A7W8HAJ7_9FIRM</name>
<dbReference type="SUPFAM" id="SSF90123">
    <property type="entry name" value="ABC transporter transmembrane region"/>
    <property type="match status" value="1"/>
</dbReference>
<evidence type="ECO:0000313" key="11">
    <source>
        <dbReference type="Proteomes" id="UP000543642"/>
    </source>
</evidence>
<feature type="domain" description="ABC transmembrane type-1" evidence="9">
    <location>
        <begin position="38"/>
        <end position="319"/>
    </location>
</feature>
<dbReference type="GO" id="GO:0016887">
    <property type="term" value="F:ATP hydrolysis activity"/>
    <property type="evidence" value="ECO:0007669"/>
    <property type="project" value="InterPro"/>
</dbReference>
<keyword evidence="2 7" id="KW-0812">Transmembrane</keyword>
<dbReference type="InterPro" id="IPR011527">
    <property type="entry name" value="ABC1_TM_dom"/>
</dbReference>
<feature type="transmembrane region" description="Helical" evidence="7">
    <location>
        <begin position="256"/>
        <end position="281"/>
    </location>
</feature>
<dbReference type="PROSITE" id="PS50929">
    <property type="entry name" value="ABC_TM1F"/>
    <property type="match status" value="1"/>
</dbReference>
<dbReference type="GO" id="GO:0140359">
    <property type="term" value="F:ABC-type transporter activity"/>
    <property type="evidence" value="ECO:0007669"/>
    <property type="project" value="InterPro"/>
</dbReference>
<evidence type="ECO:0000256" key="5">
    <source>
        <dbReference type="ARBA" id="ARBA00022989"/>
    </source>
</evidence>
<reference evidence="10 11" key="1">
    <citation type="submission" date="2020-08" db="EMBL/GenBank/DDBJ databases">
        <title>Genomic Encyclopedia of Type Strains, Phase IV (KMG-IV): sequencing the most valuable type-strain genomes for metagenomic binning, comparative biology and taxonomic classification.</title>
        <authorList>
            <person name="Goeker M."/>
        </authorList>
    </citation>
    <scope>NUCLEOTIDE SEQUENCE [LARGE SCALE GENOMIC DNA]</scope>
    <source>
        <strain evidence="10 11">DSM 106146</strain>
    </source>
</reference>
<dbReference type="PANTHER" id="PTHR24221">
    <property type="entry name" value="ATP-BINDING CASSETTE SUB-FAMILY B"/>
    <property type="match status" value="1"/>
</dbReference>
<comment type="subcellular location">
    <subcellularLocation>
        <location evidence="1">Cell membrane</location>
        <topology evidence="1">Multi-pass membrane protein</topology>
    </subcellularLocation>
</comment>
<dbReference type="InterPro" id="IPR003439">
    <property type="entry name" value="ABC_transporter-like_ATP-bd"/>
</dbReference>
<dbReference type="Pfam" id="PF00005">
    <property type="entry name" value="ABC_tran"/>
    <property type="match status" value="1"/>
</dbReference>
<dbReference type="SUPFAM" id="SSF52540">
    <property type="entry name" value="P-loop containing nucleoside triphosphate hydrolases"/>
    <property type="match status" value="1"/>
</dbReference>
<dbReference type="GO" id="GO:0005524">
    <property type="term" value="F:ATP binding"/>
    <property type="evidence" value="ECO:0007669"/>
    <property type="project" value="UniProtKB-KW"/>
</dbReference>
<dbReference type="GO" id="GO:0034040">
    <property type="term" value="F:ATPase-coupled lipid transmembrane transporter activity"/>
    <property type="evidence" value="ECO:0007669"/>
    <property type="project" value="TreeGrafter"/>
</dbReference>
<gene>
    <name evidence="10" type="ORF">HNP82_001296</name>
</gene>
<evidence type="ECO:0000313" key="10">
    <source>
        <dbReference type="EMBL" id="MBB5264185.1"/>
    </source>
</evidence>
<feature type="transmembrane region" description="Helical" evidence="7">
    <location>
        <begin position="155"/>
        <end position="172"/>
    </location>
</feature>
<keyword evidence="11" id="KW-1185">Reference proteome</keyword>
<dbReference type="InterPro" id="IPR039421">
    <property type="entry name" value="Type_1_exporter"/>
</dbReference>
<feature type="transmembrane region" description="Helical" evidence="7">
    <location>
        <begin position="70"/>
        <end position="90"/>
    </location>
</feature>
<protein>
    <submittedName>
        <fullName evidence="10">ABC-type multidrug transport system fused ATPase/permease subunit</fullName>
    </submittedName>
</protein>
<evidence type="ECO:0000256" key="6">
    <source>
        <dbReference type="ARBA" id="ARBA00023136"/>
    </source>
</evidence>
<evidence type="ECO:0000256" key="4">
    <source>
        <dbReference type="ARBA" id="ARBA00022840"/>
    </source>
</evidence>
<feature type="domain" description="ABC transporter" evidence="8">
    <location>
        <begin position="358"/>
        <end position="592"/>
    </location>
</feature>
<dbReference type="InterPro" id="IPR036640">
    <property type="entry name" value="ABC1_TM_sf"/>
</dbReference>
<evidence type="ECO:0000256" key="1">
    <source>
        <dbReference type="ARBA" id="ARBA00004651"/>
    </source>
</evidence>
<organism evidence="10 11">
    <name type="scientific">Catenibacillus scindens</name>
    <dbReference type="NCBI Taxonomy" id="673271"/>
    <lineage>
        <taxon>Bacteria</taxon>
        <taxon>Bacillati</taxon>
        <taxon>Bacillota</taxon>
        <taxon>Clostridia</taxon>
        <taxon>Lachnospirales</taxon>
        <taxon>Lachnospiraceae</taxon>
        <taxon>Catenibacillus</taxon>
    </lineage>
</organism>
<dbReference type="EMBL" id="JACHFW010000004">
    <property type="protein sequence ID" value="MBB5264185.1"/>
    <property type="molecule type" value="Genomic_DNA"/>
</dbReference>
<dbReference type="AlphaFoldDB" id="A0A7W8HAJ7"/>
<keyword evidence="3" id="KW-0547">Nucleotide-binding</keyword>
<dbReference type="Gene3D" id="3.40.50.300">
    <property type="entry name" value="P-loop containing nucleotide triphosphate hydrolases"/>
    <property type="match status" value="1"/>
</dbReference>
<comment type="caution">
    <text evidence="10">The sequence shown here is derived from an EMBL/GenBank/DDBJ whole genome shotgun (WGS) entry which is preliminary data.</text>
</comment>
<proteinExistence type="predicted"/>
<keyword evidence="5 7" id="KW-1133">Transmembrane helix</keyword>
<dbReference type="Gene3D" id="1.20.1560.10">
    <property type="entry name" value="ABC transporter type 1, transmembrane domain"/>
    <property type="match status" value="1"/>
</dbReference>
<evidence type="ECO:0000256" key="3">
    <source>
        <dbReference type="ARBA" id="ARBA00022741"/>
    </source>
</evidence>
<dbReference type="CDD" id="cd07346">
    <property type="entry name" value="ABC_6TM_exporters"/>
    <property type="match status" value="1"/>
</dbReference>
<evidence type="ECO:0000256" key="7">
    <source>
        <dbReference type="SAM" id="Phobius"/>
    </source>
</evidence>
<dbReference type="RefSeq" id="WP_183772678.1">
    <property type="nucleotide sequence ID" value="NZ_JACHFW010000004.1"/>
</dbReference>
<evidence type="ECO:0000259" key="8">
    <source>
        <dbReference type="PROSITE" id="PS50893"/>
    </source>
</evidence>
<sequence length="592" mass="65656">MNLIKKIFRKLRQGMLKELMSELLWIYGYGVRYKWAILWYMVLGVFGTAMSFGASIISKNIIDAVTGYNSGGLAMAAVFYVGMQLVRIVTNALSGRISAKIEIKVDQEIRGDIYDKVMQADWEKMSQYHSGDLLNRVDNDVASISSSVLGWVPDFITRLLQFLGALGIILYYDPTLAGLALLSAPVTLLVSRALTKKMRSYNKRMREVSSDVMAFNEESFQNVQVIKSFGLTALYEKKLRDVQKVYRDVRLDYNKFSIITSAFMSLIGSAVSIVCFGWGVYRLWTGHITYGTMTLFLQMATSLSGSFSSLVYMVPRAISAATAAGRIMAVSELPKEKCENLEEIRHFLEENRSCGIQVAVRNMDFSYCTGKKVFQNADFIARPGEIVALVGPSGEGKTTMLRILLGIVNVQRGTVRVASGRQADADSGQSYEITAATRMLFSYVPQGNTMFSGTIAENLRIMKQDATDEELNRVLELVCADGFVHSIPTGLNSPVRERGGGFSEGQIQRLSIARALLADAPVLLLDEATSALDVATERRVLKNIMKAENHKTCIVTTHRPSVLGICSRVYRISGGSISKVDEEEVSQMMMDF</sequence>
<dbReference type="InterPro" id="IPR003593">
    <property type="entry name" value="AAA+_ATPase"/>
</dbReference>
<accession>A0A7W8HAJ7</accession>
<dbReference type="PROSITE" id="PS50893">
    <property type="entry name" value="ABC_TRANSPORTER_2"/>
    <property type="match status" value="1"/>
</dbReference>
<feature type="transmembrane region" description="Helical" evidence="7">
    <location>
        <begin position="37"/>
        <end position="58"/>
    </location>
</feature>
<keyword evidence="4" id="KW-0067">ATP-binding</keyword>
<dbReference type="Pfam" id="PF00664">
    <property type="entry name" value="ABC_membrane"/>
    <property type="match status" value="1"/>
</dbReference>
<feature type="transmembrane region" description="Helical" evidence="7">
    <location>
        <begin position="178"/>
        <end position="195"/>
    </location>
</feature>
<evidence type="ECO:0000259" key="9">
    <source>
        <dbReference type="PROSITE" id="PS50929"/>
    </source>
</evidence>
<evidence type="ECO:0000256" key="2">
    <source>
        <dbReference type="ARBA" id="ARBA00022692"/>
    </source>
</evidence>
<dbReference type="Proteomes" id="UP000543642">
    <property type="component" value="Unassembled WGS sequence"/>
</dbReference>
<dbReference type="PANTHER" id="PTHR24221:SF654">
    <property type="entry name" value="ATP-BINDING CASSETTE SUB-FAMILY B MEMBER 6"/>
    <property type="match status" value="1"/>
</dbReference>